<dbReference type="Gene3D" id="3.10.129.10">
    <property type="entry name" value="Hotdog Thioesterase"/>
    <property type="match status" value="1"/>
</dbReference>
<evidence type="ECO:0000313" key="6">
    <source>
        <dbReference type="Proteomes" id="UP000181981"/>
    </source>
</evidence>
<sequence>MKQKHSVPVQIRFNDIDLMGHVYNAKYQEFFDLARLNYFKTVLGELISWTHKGLIIASVKVDYLQPTFLEDEIHVETSVSSLGEKSLEMTQAVYKNHNPEPVAICKSVMVCFDMKARVSEPIPEVWRKKFTDFEPGLGVNQSVG</sequence>
<evidence type="ECO:0000313" key="4">
    <source>
        <dbReference type="EMBL" id="SEU10376.1"/>
    </source>
</evidence>
<organism evidence="4 6">
    <name type="scientific">Draconibacterium orientale</name>
    <dbReference type="NCBI Taxonomy" id="1168034"/>
    <lineage>
        <taxon>Bacteria</taxon>
        <taxon>Pseudomonadati</taxon>
        <taxon>Bacteroidota</taxon>
        <taxon>Bacteroidia</taxon>
        <taxon>Marinilabiliales</taxon>
        <taxon>Prolixibacteraceae</taxon>
        <taxon>Draconibacterium</taxon>
    </lineage>
</organism>
<dbReference type="HOGENOM" id="CLU_101141_2_2_10"/>
<name>X5DAT7_9BACT</name>
<proteinExistence type="inferred from homology"/>
<protein>
    <submittedName>
        <fullName evidence="4">Acyl-CoA thioester hydrolase</fullName>
    </submittedName>
</protein>
<evidence type="ECO:0000313" key="5">
    <source>
        <dbReference type="Proteomes" id="UP000023772"/>
    </source>
</evidence>
<dbReference type="CDD" id="cd00586">
    <property type="entry name" value="4HBT"/>
    <property type="match status" value="1"/>
</dbReference>
<reference evidence="4 6" key="2">
    <citation type="submission" date="2016-10" db="EMBL/GenBank/DDBJ databases">
        <authorList>
            <person name="de Groot N.N."/>
        </authorList>
    </citation>
    <scope>NUCLEOTIDE SEQUENCE [LARGE SCALE GENOMIC DNA]</scope>
    <source>
        <strain evidence="4 6">DSM 25947</strain>
    </source>
</reference>
<dbReference type="Proteomes" id="UP000181981">
    <property type="component" value="Unassembled WGS sequence"/>
</dbReference>
<gene>
    <name evidence="3" type="ORF">FH5T_10655</name>
    <name evidence="4" type="ORF">SAMN05444285_1458</name>
</gene>
<dbReference type="Pfam" id="PF13279">
    <property type="entry name" value="4HBT_2"/>
    <property type="match status" value="1"/>
</dbReference>
<dbReference type="eggNOG" id="COG0824">
    <property type="taxonomic scope" value="Bacteria"/>
</dbReference>
<dbReference type="RefSeq" id="WP_038558135.1">
    <property type="nucleotide sequence ID" value="NZ_FOHT01000045.1"/>
</dbReference>
<dbReference type="InterPro" id="IPR006684">
    <property type="entry name" value="YbgC/YbaW"/>
</dbReference>
<dbReference type="SUPFAM" id="SSF54637">
    <property type="entry name" value="Thioesterase/thiol ester dehydrase-isomerase"/>
    <property type="match status" value="1"/>
</dbReference>
<dbReference type="InterPro" id="IPR050563">
    <property type="entry name" value="4-hydroxybenzoyl-CoA_TE"/>
</dbReference>
<dbReference type="Proteomes" id="UP000023772">
    <property type="component" value="Chromosome"/>
</dbReference>
<dbReference type="PIRSF" id="PIRSF003230">
    <property type="entry name" value="YbgC"/>
    <property type="match status" value="1"/>
</dbReference>
<reference evidence="3 5" key="1">
    <citation type="submission" date="2014-03" db="EMBL/GenBank/DDBJ databases">
        <title>Complete genome sequence of a deeply braunched marine Bacteroidia bacterium Draconibacterium orientale type strain FH5T.</title>
        <authorList>
            <person name="Li X."/>
            <person name="Wang X."/>
            <person name="Xie Z."/>
            <person name="Du Z."/>
            <person name="Chen G."/>
        </authorList>
    </citation>
    <scope>NUCLEOTIDE SEQUENCE [LARGE SCALE GENOMIC DNA]</scope>
    <source>
        <strain evidence="3 5">FH5</strain>
    </source>
</reference>
<dbReference type="PANTHER" id="PTHR31793">
    <property type="entry name" value="4-HYDROXYBENZOYL-COA THIOESTERASE FAMILY MEMBER"/>
    <property type="match status" value="1"/>
</dbReference>
<dbReference type="InterPro" id="IPR029069">
    <property type="entry name" value="HotDog_dom_sf"/>
</dbReference>
<dbReference type="STRING" id="1168034.FH5T_10655"/>
<dbReference type="EMBL" id="CP007451">
    <property type="protein sequence ID" value="AHW59908.1"/>
    <property type="molecule type" value="Genomic_DNA"/>
</dbReference>
<keyword evidence="2 4" id="KW-0378">Hydrolase</keyword>
<evidence type="ECO:0000256" key="1">
    <source>
        <dbReference type="ARBA" id="ARBA00005953"/>
    </source>
</evidence>
<dbReference type="KEGG" id="dori:FH5T_10655"/>
<keyword evidence="5" id="KW-1185">Reference proteome</keyword>
<dbReference type="EMBL" id="FOHT01000045">
    <property type="protein sequence ID" value="SEU10376.1"/>
    <property type="molecule type" value="Genomic_DNA"/>
</dbReference>
<dbReference type="PANTHER" id="PTHR31793:SF27">
    <property type="entry name" value="NOVEL THIOESTERASE SUPERFAMILY DOMAIN AND SAPOSIN A-TYPE DOMAIN CONTAINING PROTEIN (0610012H03RIK)"/>
    <property type="match status" value="1"/>
</dbReference>
<dbReference type="GO" id="GO:0047617">
    <property type="term" value="F:fatty acyl-CoA hydrolase activity"/>
    <property type="evidence" value="ECO:0007669"/>
    <property type="project" value="TreeGrafter"/>
</dbReference>
<dbReference type="OrthoDB" id="9791529at2"/>
<comment type="similarity">
    <text evidence="1">Belongs to the 4-hydroxybenzoyl-CoA thioesterase family.</text>
</comment>
<dbReference type="AlphaFoldDB" id="X5DAT7"/>
<evidence type="ECO:0000256" key="2">
    <source>
        <dbReference type="ARBA" id="ARBA00022801"/>
    </source>
</evidence>
<accession>X5DAT7</accession>
<evidence type="ECO:0000313" key="3">
    <source>
        <dbReference type="EMBL" id="AHW59908.1"/>
    </source>
</evidence>